<dbReference type="InterPro" id="IPR044865">
    <property type="entry name" value="MRH_dom"/>
</dbReference>
<evidence type="ECO:0000313" key="10">
    <source>
        <dbReference type="EMBL" id="EFX06512.1"/>
    </source>
</evidence>
<dbReference type="GeneID" id="25980310"/>
<feature type="region of interest" description="Disordered" evidence="8">
    <location>
        <begin position="45"/>
        <end position="85"/>
    </location>
</feature>
<accession>F0X7U5</accession>
<keyword evidence="3" id="KW-0732">Signal</keyword>
<evidence type="ECO:0000256" key="5">
    <source>
        <dbReference type="ARBA" id="ARBA00022824"/>
    </source>
</evidence>
<dbReference type="GO" id="GO:0030970">
    <property type="term" value="P:retrograde protein transport, ER to cytosol"/>
    <property type="evidence" value="ECO:0007669"/>
    <property type="project" value="TreeGrafter"/>
</dbReference>
<dbReference type="GO" id="GO:0005789">
    <property type="term" value="C:endoplasmic reticulum membrane"/>
    <property type="evidence" value="ECO:0007669"/>
    <property type="project" value="UniProtKB-SubCell"/>
</dbReference>
<name>F0X7U5_GROCL</name>
<proteinExistence type="inferred from homology"/>
<feature type="compositionally biased region" description="Basic and acidic residues" evidence="8">
    <location>
        <begin position="513"/>
        <end position="529"/>
    </location>
</feature>
<dbReference type="GO" id="GO:0030968">
    <property type="term" value="P:endoplasmic reticulum unfolded protein response"/>
    <property type="evidence" value="ECO:0007669"/>
    <property type="project" value="UniProtKB-UniRule"/>
</dbReference>
<dbReference type="PANTHER" id="PTHR15414">
    <property type="entry name" value="OS-9-RELATED"/>
    <property type="match status" value="1"/>
</dbReference>
<sequence>MKVWRKSAFEVVFSDSYILERDAQLLLDRSINHGEGATYHADLFPSESDLANPASESAAPSETIQPSPTSAGTSEFESFDAGDGSEQVSETFEIVNMASSRYLCSIPVLAPPPAPNQTATELAKLEEAKELSRASVRGVELVNGLAGECMYYISGWWSYSFCYGKEVVQFHALTAKTGKPVKDPHSQEYILGRMLEDAEHARQTQKSRKMNDLDVQKPHGDDAGHNNDQYGTELQVKGDQRYMVQHLGAGTICDLTNRERTIEVQYHCNPGGTSDRISWIKEVTTCSYLMEVRTPRLCEEIAFRPPKPTRAHPINCRLIVGSEEEAPKRDEKMIEAAVAAEVASLLVKDESKNRAQGRHTLADHSGKGSLGLVVGGITVGARQALGRGHDGHAPMKLEPPQRLVSGPGSNDGHAIRVIAKGAKRAEGGQVEVITNAELAELNFNPETIENLAETVHSIAEGKAWKLEAFETPGQDKYDIRATIEPDEAEVSNDGNQAGGDSISENEPEYEGAMDDRSEGSKETFKKDEL</sequence>
<dbReference type="GO" id="GO:0030246">
    <property type="term" value="F:carbohydrate binding"/>
    <property type="evidence" value="ECO:0007669"/>
    <property type="project" value="UniProtKB-UniRule"/>
</dbReference>
<feature type="domain" description="MRH" evidence="9">
    <location>
        <begin position="147"/>
        <end position="300"/>
    </location>
</feature>
<dbReference type="InterPro" id="IPR012913">
    <property type="entry name" value="OS9-like_dom"/>
</dbReference>
<evidence type="ECO:0000256" key="1">
    <source>
        <dbReference type="ARBA" id="ARBA00004367"/>
    </source>
</evidence>
<feature type="compositionally biased region" description="Basic and acidic residues" evidence="8">
    <location>
        <begin position="209"/>
        <end position="225"/>
    </location>
</feature>
<dbReference type="OrthoDB" id="448954at2759"/>
<dbReference type="GO" id="GO:0005788">
    <property type="term" value="C:endoplasmic reticulum lumen"/>
    <property type="evidence" value="ECO:0007669"/>
    <property type="project" value="UniProtKB-UniRule"/>
</dbReference>
<keyword evidence="11" id="KW-1185">Reference proteome</keyword>
<dbReference type="Gene3D" id="2.70.130.10">
    <property type="entry name" value="Mannose-6-phosphate receptor binding domain"/>
    <property type="match status" value="1"/>
</dbReference>
<keyword evidence="5 7" id="KW-0256">Endoplasmic reticulum</keyword>
<feature type="compositionally biased region" description="Acidic residues" evidence="8">
    <location>
        <begin position="503"/>
        <end position="512"/>
    </location>
</feature>
<comment type="function">
    <text evidence="7">Lectin involved in the quality control of the secretory pathway. As a member of the endoplasmic reticulum-associated degradation lumenal (ERAD-L) surveillance system, targets misfolded endoplasmic reticulum lumenal glycoproteins for degradation.</text>
</comment>
<dbReference type="HOGENOM" id="CLU_025069_0_0_1"/>
<dbReference type="EMBL" id="GL629729">
    <property type="protein sequence ID" value="EFX06512.1"/>
    <property type="molecule type" value="Genomic_DNA"/>
</dbReference>
<dbReference type="Pfam" id="PF07915">
    <property type="entry name" value="PRKCSH"/>
    <property type="match status" value="1"/>
</dbReference>
<protein>
    <recommendedName>
        <fullName evidence="7">Endoplasmic reticulum lectin</fullName>
    </recommendedName>
    <alternativeName>
        <fullName evidence="7">Protein OS-9 homolog</fullName>
    </alternativeName>
</protein>
<keyword evidence="6" id="KW-1015">Disulfide bond</keyword>
<evidence type="ECO:0000256" key="3">
    <source>
        <dbReference type="ARBA" id="ARBA00022729"/>
    </source>
</evidence>
<feature type="region of interest" description="Disordered" evidence="8">
    <location>
        <begin position="200"/>
        <end position="230"/>
    </location>
</feature>
<dbReference type="eggNOG" id="KOG3394">
    <property type="taxonomic scope" value="Eukaryota"/>
</dbReference>
<dbReference type="PROSITE" id="PS51914">
    <property type="entry name" value="MRH"/>
    <property type="match status" value="1"/>
</dbReference>
<feature type="compositionally biased region" description="Polar residues" evidence="8">
    <location>
        <begin position="63"/>
        <end position="76"/>
    </location>
</feature>
<feature type="region of interest" description="Disordered" evidence="8">
    <location>
        <begin position="485"/>
        <end position="529"/>
    </location>
</feature>
<dbReference type="InterPro" id="IPR045149">
    <property type="entry name" value="OS-9-like"/>
</dbReference>
<dbReference type="PANTHER" id="PTHR15414:SF0">
    <property type="entry name" value="ENDOPLASMIC RETICULUM LECTIN 1"/>
    <property type="match status" value="1"/>
</dbReference>
<organism evidence="11">
    <name type="scientific">Grosmannia clavigera (strain kw1407 / UAMH 11150)</name>
    <name type="common">Blue stain fungus</name>
    <name type="synonym">Graphiocladiella clavigera</name>
    <dbReference type="NCBI Taxonomy" id="655863"/>
    <lineage>
        <taxon>Eukaryota</taxon>
        <taxon>Fungi</taxon>
        <taxon>Dikarya</taxon>
        <taxon>Ascomycota</taxon>
        <taxon>Pezizomycotina</taxon>
        <taxon>Sordariomycetes</taxon>
        <taxon>Sordariomycetidae</taxon>
        <taxon>Ophiostomatales</taxon>
        <taxon>Ophiostomataceae</taxon>
        <taxon>Leptographium</taxon>
    </lineage>
</organism>
<comment type="subcellular location">
    <subcellularLocation>
        <location evidence="1 7">Endoplasmic reticulum membrane</location>
        <topology evidence="1 7">Peripheral membrane protein</topology>
        <orientation evidence="1 7">Lumenal side</orientation>
    </subcellularLocation>
</comment>
<evidence type="ECO:0000256" key="6">
    <source>
        <dbReference type="ARBA" id="ARBA00023157"/>
    </source>
</evidence>
<feature type="compositionally biased region" description="Low complexity" evidence="8">
    <location>
        <begin position="53"/>
        <end position="62"/>
    </location>
</feature>
<dbReference type="AlphaFoldDB" id="F0X7U5"/>
<dbReference type="SUPFAM" id="SSF50911">
    <property type="entry name" value="Mannose 6-phosphate receptor domain"/>
    <property type="match status" value="1"/>
</dbReference>
<evidence type="ECO:0000259" key="9">
    <source>
        <dbReference type="PROSITE" id="PS51914"/>
    </source>
</evidence>
<dbReference type="RefSeq" id="XP_014175994.1">
    <property type="nucleotide sequence ID" value="XM_014320519.1"/>
</dbReference>
<dbReference type="STRING" id="655863.F0X7U5"/>
<evidence type="ECO:0000256" key="4">
    <source>
        <dbReference type="ARBA" id="ARBA00022734"/>
    </source>
</evidence>
<evidence type="ECO:0000256" key="2">
    <source>
        <dbReference type="ARBA" id="ARBA00009918"/>
    </source>
</evidence>
<dbReference type="InParanoid" id="F0X7U5"/>
<evidence type="ECO:0000256" key="7">
    <source>
        <dbReference type="RuleBase" id="RU369099"/>
    </source>
</evidence>
<evidence type="ECO:0000256" key="8">
    <source>
        <dbReference type="SAM" id="MobiDB-lite"/>
    </source>
</evidence>
<dbReference type="Proteomes" id="UP000007796">
    <property type="component" value="Unassembled WGS sequence"/>
</dbReference>
<comment type="similarity">
    <text evidence="2 7">Belongs to the OS-9 family.</text>
</comment>
<keyword evidence="7" id="KW-0472">Membrane</keyword>
<keyword evidence="4 7" id="KW-0430">Lectin</keyword>
<reference evidence="10 11" key="1">
    <citation type="journal article" date="2011" name="Proc. Natl. Acad. Sci. U.S.A.">
        <title>Genome and transcriptome analyses of the mountain pine beetle-fungal symbiont Grosmannia clavigera, a lodgepole pine pathogen.</title>
        <authorList>
            <person name="DiGuistini S."/>
            <person name="Wang Y."/>
            <person name="Liao N.Y."/>
            <person name="Taylor G."/>
            <person name="Tanguay P."/>
            <person name="Feau N."/>
            <person name="Henrissat B."/>
            <person name="Chan S.K."/>
            <person name="Hesse-Orce U."/>
            <person name="Alamouti S.M."/>
            <person name="Tsui C.K.M."/>
            <person name="Docking R.T."/>
            <person name="Levasseur A."/>
            <person name="Haridas S."/>
            <person name="Robertson G."/>
            <person name="Birol I."/>
            <person name="Holt R.A."/>
            <person name="Marra M.A."/>
            <person name="Hamelin R.C."/>
            <person name="Hirst M."/>
            <person name="Jones S.J.M."/>
            <person name="Bohlmann J."/>
            <person name="Breuil C."/>
        </authorList>
    </citation>
    <scope>NUCLEOTIDE SEQUENCE [LARGE SCALE GENOMIC DNA]</scope>
    <source>
        <strain evidence="11">kw1407 / UAMH 11150</strain>
    </source>
</reference>
<evidence type="ECO:0000313" key="11">
    <source>
        <dbReference type="Proteomes" id="UP000007796"/>
    </source>
</evidence>
<gene>
    <name evidence="10" type="ORF">CMQ_6833</name>
</gene>
<dbReference type="InterPro" id="IPR009011">
    <property type="entry name" value="Man6P_isomerase_rcpt-bd_dom_sf"/>
</dbReference>